<reference evidence="9 10" key="1">
    <citation type="submission" date="2021-02" db="EMBL/GenBank/DDBJ databases">
        <title>Complete genome of Desulfoluna sp. strain ASN36.</title>
        <authorList>
            <person name="Takahashi A."/>
            <person name="Kojima H."/>
            <person name="Fukui M."/>
        </authorList>
    </citation>
    <scope>NUCLEOTIDE SEQUENCE [LARGE SCALE GENOMIC DNA]</scope>
    <source>
        <strain evidence="9 10">ASN36</strain>
    </source>
</reference>
<evidence type="ECO:0000256" key="7">
    <source>
        <dbReference type="SAM" id="Phobius"/>
    </source>
</evidence>
<keyword evidence="4 7" id="KW-0812">Transmembrane</keyword>
<name>A0ABM7PIW8_9BACT</name>
<proteinExistence type="inferred from homology"/>
<feature type="transmembrane region" description="Helical" evidence="7">
    <location>
        <begin position="48"/>
        <end position="68"/>
    </location>
</feature>
<dbReference type="InterPro" id="IPR017475">
    <property type="entry name" value="EPS_sugar_tfrase"/>
</dbReference>
<dbReference type="PANTHER" id="PTHR30576">
    <property type="entry name" value="COLANIC BIOSYNTHESIS UDP-GLUCOSE LIPID CARRIER TRANSFERASE"/>
    <property type="match status" value="1"/>
</dbReference>
<feature type="transmembrane region" description="Helical" evidence="7">
    <location>
        <begin position="276"/>
        <end position="297"/>
    </location>
</feature>
<evidence type="ECO:0000256" key="3">
    <source>
        <dbReference type="ARBA" id="ARBA00022679"/>
    </source>
</evidence>
<evidence type="ECO:0000256" key="1">
    <source>
        <dbReference type="ARBA" id="ARBA00004141"/>
    </source>
</evidence>
<dbReference type="NCBIfam" id="TIGR03025">
    <property type="entry name" value="EPS_sugtrans"/>
    <property type="match status" value="1"/>
</dbReference>
<keyword evidence="10" id="KW-1185">Reference proteome</keyword>
<feature type="transmembrane region" description="Helical" evidence="7">
    <location>
        <begin position="80"/>
        <end position="100"/>
    </location>
</feature>
<keyword evidence="5 7" id="KW-1133">Transmembrane helix</keyword>
<evidence type="ECO:0000313" key="10">
    <source>
        <dbReference type="Proteomes" id="UP001320148"/>
    </source>
</evidence>
<feature type="domain" description="Bacterial sugar transferase" evidence="8">
    <location>
        <begin position="271"/>
        <end position="454"/>
    </location>
</feature>
<evidence type="ECO:0000256" key="6">
    <source>
        <dbReference type="ARBA" id="ARBA00023136"/>
    </source>
</evidence>
<dbReference type="NCBIfam" id="TIGR03013">
    <property type="entry name" value="EpsB_2"/>
    <property type="match status" value="1"/>
</dbReference>
<accession>A0ABM7PIW8</accession>
<dbReference type="Pfam" id="PF02397">
    <property type="entry name" value="Bac_transf"/>
    <property type="match status" value="1"/>
</dbReference>
<feature type="transmembrane region" description="Helical" evidence="7">
    <location>
        <begin position="15"/>
        <end position="36"/>
    </location>
</feature>
<dbReference type="InterPro" id="IPR017464">
    <property type="entry name" value="Sugar_tfrase_EpsB_2"/>
</dbReference>
<evidence type="ECO:0000256" key="5">
    <source>
        <dbReference type="ARBA" id="ARBA00022989"/>
    </source>
</evidence>
<gene>
    <name evidence="9" type="ORF">DSLASN_27370</name>
</gene>
<comment type="similarity">
    <text evidence="2">Belongs to the bacterial sugar transferase family.</text>
</comment>
<dbReference type="RefSeq" id="WP_236888533.1">
    <property type="nucleotide sequence ID" value="NZ_AP024488.1"/>
</dbReference>
<dbReference type="InterPro" id="IPR003362">
    <property type="entry name" value="Bact_transf"/>
</dbReference>
<sequence length="460" mass="52270">MILLFRNYYTIRNSFLIVLESLLLYLCIILSASYFFKGVGGGYTSIHSKAVCIVAVCVICLYCNNAYCIKDTRGYVDLTIKLLQSFGSALIFLSLFYLIFSEAIIIKGFFFIFIPLVLALFSVWRFVYVFILKSGVFNQNIFVLGDSTLLFEICREIERAIDCGYCVKGILTEGNIAELKSLKSKYVGGYEGVAETAAAFGVKRIVVALNEKRGNFPVDELLMCRVNGIDVIEGHTFYEMLTGKFLVSSINPSWLIFSNGFRKSRLRNILKRIEDIVASVVLLTLFSPVILAVAILIKLDSKGPVMFCQERLGLHQKGYNLYKFRSMVVDAEKDSGPVWAKKNDARVTRIGSFIRKWRIDELPQLFNVLKGDMSLVGPRPERAHFVRQLEVVLPYYSERFTVRPGVTGWAQVRYEYGDSVEDAMEKLNYDLFYIKNMSILMDIVIAFRTVRTVLFGVGAR</sequence>
<evidence type="ECO:0000256" key="4">
    <source>
        <dbReference type="ARBA" id="ARBA00022692"/>
    </source>
</evidence>
<dbReference type="EMBL" id="AP024488">
    <property type="protein sequence ID" value="BCS97105.1"/>
    <property type="molecule type" value="Genomic_DNA"/>
</dbReference>
<feature type="transmembrane region" description="Helical" evidence="7">
    <location>
        <begin position="106"/>
        <end position="131"/>
    </location>
</feature>
<keyword evidence="6 7" id="KW-0472">Membrane</keyword>
<evidence type="ECO:0000256" key="2">
    <source>
        <dbReference type="ARBA" id="ARBA00006464"/>
    </source>
</evidence>
<dbReference type="PANTHER" id="PTHR30576:SF21">
    <property type="entry name" value="UDP-GLUCOSE:UNDECAPRENYL-PHOSPHATE GLUCOSE-1-PHOSPHATE TRANSFERASE"/>
    <property type="match status" value="1"/>
</dbReference>
<comment type="subcellular location">
    <subcellularLocation>
        <location evidence="1">Membrane</location>
        <topology evidence="1">Multi-pass membrane protein</topology>
    </subcellularLocation>
</comment>
<evidence type="ECO:0000313" key="9">
    <source>
        <dbReference type="EMBL" id="BCS97105.1"/>
    </source>
</evidence>
<dbReference type="Proteomes" id="UP001320148">
    <property type="component" value="Chromosome"/>
</dbReference>
<keyword evidence="3" id="KW-0808">Transferase</keyword>
<evidence type="ECO:0000259" key="8">
    <source>
        <dbReference type="Pfam" id="PF02397"/>
    </source>
</evidence>
<protein>
    <recommendedName>
        <fullName evidence="8">Bacterial sugar transferase domain-containing protein</fullName>
    </recommendedName>
</protein>
<organism evidence="9 10">
    <name type="scientific">Desulfoluna limicola</name>
    <dbReference type="NCBI Taxonomy" id="2810562"/>
    <lineage>
        <taxon>Bacteria</taxon>
        <taxon>Pseudomonadati</taxon>
        <taxon>Thermodesulfobacteriota</taxon>
        <taxon>Desulfobacteria</taxon>
        <taxon>Desulfobacterales</taxon>
        <taxon>Desulfolunaceae</taxon>
        <taxon>Desulfoluna</taxon>
    </lineage>
</organism>